<dbReference type="Proteomes" id="UP000007129">
    <property type="component" value="Unassembled WGS sequence"/>
</dbReference>
<feature type="non-terminal residue" evidence="2">
    <location>
        <position position="1"/>
    </location>
</feature>
<feature type="region of interest" description="Disordered" evidence="1">
    <location>
        <begin position="1"/>
        <end position="25"/>
    </location>
</feature>
<organism evidence="2 3">
    <name type="scientific">Macrophomina phaseolina (strain MS6)</name>
    <name type="common">Charcoal rot fungus</name>
    <dbReference type="NCBI Taxonomy" id="1126212"/>
    <lineage>
        <taxon>Eukaryota</taxon>
        <taxon>Fungi</taxon>
        <taxon>Dikarya</taxon>
        <taxon>Ascomycota</taxon>
        <taxon>Pezizomycotina</taxon>
        <taxon>Dothideomycetes</taxon>
        <taxon>Dothideomycetes incertae sedis</taxon>
        <taxon>Botryosphaeriales</taxon>
        <taxon>Botryosphaeriaceae</taxon>
        <taxon>Macrophomina</taxon>
    </lineage>
</organism>
<sequence length="273" mass="30893">VLKYEQPFTAGDTQEEKHEQPFTTTDPMEQRRKIVTFLQNRTHERLAVQEERLKAKEAQLAAEGLQLIQQWRVLNQESTELLHQKMAFCQVRMILHNNCENPQNLPVSRFQHLGEQLNKEIDRLEKVRPNSTAHVLANLVGTPDRKDFGVKLQTKAEPSNEQPKTKTEHMVNAGKELATFFQARDDTKVEQKAAVAAFETVPRPSIEEAQKQHDAPCGHSTERPATNGDPTEHPSEPLKIPCGFNDALTLIGGISNQLDEEKQEVIRAVDAIS</sequence>
<gene>
    <name evidence="2" type="ORF">MPH_04454</name>
</gene>
<name>K2S012_MACPH</name>
<reference evidence="2 3" key="1">
    <citation type="journal article" date="2012" name="BMC Genomics">
        <title>Tools to kill: Genome of one of the most destructive plant pathogenic fungi Macrophomina phaseolina.</title>
        <authorList>
            <person name="Islam M.S."/>
            <person name="Haque M.S."/>
            <person name="Islam M.M."/>
            <person name="Emdad E.M."/>
            <person name="Halim A."/>
            <person name="Hossen Q.M.M."/>
            <person name="Hossain M.Z."/>
            <person name="Ahmed B."/>
            <person name="Rahim S."/>
            <person name="Rahman M.S."/>
            <person name="Alam M.M."/>
            <person name="Hou S."/>
            <person name="Wan X."/>
            <person name="Saito J.A."/>
            <person name="Alam M."/>
        </authorList>
    </citation>
    <scope>NUCLEOTIDE SEQUENCE [LARGE SCALE GENOMIC DNA]</scope>
    <source>
        <strain evidence="2 3">MS6</strain>
    </source>
</reference>
<comment type="caution">
    <text evidence="2">The sequence shown here is derived from an EMBL/GenBank/DDBJ whole genome shotgun (WGS) entry which is preliminary data.</text>
</comment>
<feature type="region of interest" description="Disordered" evidence="1">
    <location>
        <begin position="201"/>
        <end position="241"/>
    </location>
</feature>
<evidence type="ECO:0000313" key="3">
    <source>
        <dbReference type="Proteomes" id="UP000007129"/>
    </source>
</evidence>
<dbReference type="EMBL" id="AHHD01000210">
    <property type="protein sequence ID" value="EKG18322.1"/>
    <property type="molecule type" value="Genomic_DNA"/>
</dbReference>
<dbReference type="HOGENOM" id="CLU_1021389_0_0_1"/>
<evidence type="ECO:0000256" key="1">
    <source>
        <dbReference type="SAM" id="MobiDB-lite"/>
    </source>
</evidence>
<proteinExistence type="predicted"/>
<accession>K2S012</accession>
<dbReference type="VEuPathDB" id="FungiDB:MPH_04454"/>
<protein>
    <submittedName>
        <fullName evidence="2">Uncharacterized protein</fullName>
    </submittedName>
</protein>
<dbReference type="InParanoid" id="K2S012"/>
<feature type="compositionally biased region" description="Basic and acidic residues" evidence="1">
    <location>
        <begin position="205"/>
        <end position="222"/>
    </location>
</feature>
<dbReference type="AlphaFoldDB" id="K2S012"/>
<evidence type="ECO:0000313" key="2">
    <source>
        <dbReference type="EMBL" id="EKG18322.1"/>
    </source>
</evidence>